<evidence type="ECO:0000259" key="4">
    <source>
        <dbReference type="Pfam" id="PF03477"/>
    </source>
</evidence>
<accession>K8E900</accession>
<dbReference type="KEGG" id="bpg:Bathy01g00150"/>
<dbReference type="Pfam" id="PF03477">
    <property type="entry name" value="ATP-cone"/>
    <property type="match status" value="1"/>
</dbReference>
<dbReference type="STRING" id="41875.K8E900"/>
<feature type="transmembrane region" description="Helical" evidence="3">
    <location>
        <begin position="44"/>
        <end position="61"/>
    </location>
</feature>
<keyword evidence="6" id="KW-1185">Reference proteome</keyword>
<evidence type="ECO:0000256" key="1">
    <source>
        <dbReference type="ARBA" id="ARBA00022741"/>
    </source>
</evidence>
<name>K8E900_9CHLO</name>
<protein>
    <recommendedName>
        <fullName evidence="4">ATP-cone domain-containing protein</fullName>
    </recommendedName>
</protein>
<sequence>MHVIKRDGRRVEVAFDKITARIKKLSYGLHPEHCDRYVCANKNVFVFFLLLLLYLLGSVVYSKNEG</sequence>
<evidence type="ECO:0000256" key="2">
    <source>
        <dbReference type="ARBA" id="ARBA00022840"/>
    </source>
</evidence>
<evidence type="ECO:0000256" key="3">
    <source>
        <dbReference type="SAM" id="Phobius"/>
    </source>
</evidence>
<dbReference type="GO" id="GO:0005524">
    <property type="term" value="F:ATP binding"/>
    <property type="evidence" value="ECO:0007669"/>
    <property type="project" value="UniProtKB-KW"/>
</dbReference>
<organism evidence="5 6">
    <name type="scientific">Bathycoccus prasinos</name>
    <dbReference type="NCBI Taxonomy" id="41875"/>
    <lineage>
        <taxon>Eukaryota</taxon>
        <taxon>Viridiplantae</taxon>
        <taxon>Chlorophyta</taxon>
        <taxon>Mamiellophyceae</taxon>
        <taxon>Mamiellales</taxon>
        <taxon>Bathycoccaceae</taxon>
        <taxon>Bathycoccus</taxon>
    </lineage>
</organism>
<dbReference type="GeneID" id="19017751"/>
<dbReference type="InterPro" id="IPR005144">
    <property type="entry name" value="ATP-cone_dom"/>
</dbReference>
<keyword evidence="3" id="KW-1133">Transmembrane helix</keyword>
<dbReference type="Proteomes" id="UP000198341">
    <property type="component" value="Chromosome 1"/>
</dbReference>
<feature type="domain" description="ATP-cone" evidence="4">
    <location>
        <begin position="1"/>
        <end position="37"/>
    </location>
</feature>
<keyword evidence="2" id="KW-0067">ATP-binding</keyword>
<evidence type="ECO:0000313" key="6">
    <source>
        <dbReference type="Proteomes" id="UP000198341"/>
    </source>
</evidence>
<dbReference type="OrthoDB" id="1684714at2759"/>
<keyword evidence="3" id="KW-0472">Membrane</keyword>
<evidence type="ECO:0000313" key="5">
    <source>
        <dbReference type="EMBL" id="CCO14147.1"/>
    </source>
</evidence>
<dbReference type="RefSeq" id="XP_007515268.1">
    <property type="nucleotide sequence ID" value="XM_007515206.1"/>
</dbReference>
<reference evidence="5 6" key="1">
    <citation type="submission" date="2011-10" db="EMBL/GenBank/DDBJ databases">
        <authorList>
            <person name="Genoscope - CEA"/>
        </authorList>
    </citation>
    <scope>NUCLEOTIDE SEQUENCE [LARGE SCALE GENOMIC DNA]</scope>
    <source>
        <strain evidence="5 6">RCC 1105</strain>
    </source>
</reference>
<dbReference type="AlphaFoldDB" id="K8E900"/>
<keyword evidence="3" id="KW-0812">Transmembrane</keyword>
<dbReference type="EMBL" id="FO082278">
    <property type="protein sequence ID" value="CCO14147.1"/>
    <property type="molecule type" value="Genomic_DNA"/>
</dbReference>
<gene>
    <name evidence="5" type="ORF">Bathy01g00150</name>
</gene>
<dbReference type="eggNOG" id="KOG1112">
    <property type="taxonomic scope" value="Eukaryota"/>
</dbReference>
<proteinExistence type="predicted"/>
<keyword evidence="1" id="KW-0547">Nucleotide-binding</keyword>